<dbReference type="EMBL" id="PDUG01000001">
    <property type="protein sequence ID" value="PIC55249.1"/>
    <property type="molecule type" value="Genomic_DNA"/>
</dbReference>
<evidence type="ECO:0000313" key="1">
    <source>
        <dbReference type="EMBL" id="PIC55249.1"/>
    </source>
</evidence>
<accession>A0A2G5VTW0</accession>
<organism evidence="1 2">
    <name type="scientific">Caenorhabditis nigoni</name>
    <dbReference type="NCBI Taxonomy" id="1611254"/>
    <lineage>
        <taxon>Eukaryota</taxon>
        <taxon>Metazoa</taxon>
        <taxon>Ecdysozoa</taxon>
        <taxon>Nematoda</taxon>
        <taxon>Chromadorea</taxon>
        <taxon>Rhabditida</taxon>
        <taxon>Rhabditina</taxon>
        <taxon>Rhabditomorpha</taxon>
        <taxon>Rhabditoidea</taxon>
        <taxon>Rhabditidae</taxon>
        <taxon>Peloderinae</taxon>
        <taxon>Caenorhabditis</taxon>
    </lineage>
</organism>
<reference evidence="2" key="1">
    <citation type="submission" date="2017-10" db="EMBL/GenBank/DDBJ databases">
        <title>Rapid genome shrinkage in a self-fertile nematode reveals novel sperm competition proteins.</title>
        <authorList>
            <person name="Yin D."/>
            <person name="Schwarz E.M."/>
            <person name="Thomas C.G."/>
            <person name="Felde R.L."/>
            <person name="Korf I.F."/>
            <person name="Cutter A.D."/>
            <person name="Schartner C.M."/>
            <person name="Ralston E.J."/>
            <person name="Meyer B.J."/>
            <person name="Haag E.S."/>
        </authorList>
    </citation>
    <scope>NUCLEOTIDE SEQUENCE [LARGE SCALE GENOMIC DNA]</scope>
    <source>
        <strain evidence="2">JU1422</strain>
    </source>
</reference>
<keyword evidence="2" id="KW-1185">Reference proteome</keyword>
<protein>
    <submittedName>
        <fullName evidence="1">Uncharacterized protein</fullName>
    </submittedName>
</protein>
<comment type="caution">
    <text evidence="1">The sequence shown here is derived from an EMBL/GenBank/DDBJ whole genome shotgun (WGS) entry which is preliminary data.</text>
</comment>
<evidence type="ECO:0000313" key="2">
    <source>
        <dbReference type="Proteomes" id="UP000230233"/>
    </source>
</evidence>
<sequence length="142" mass="16668">MTRSTAERLERWKWWTDCWDMHVSSSADVWIPTDAPESRSNDHPRSENAEDTFLPNFIDEYYPSRSAVLEYISMYNIAVNYKISGTMKVVAADEDEAEYHVKDAVGNPNRCSPHFRHKEKFHSIQGHPTKRFCLVKQRVARF</sequence>
<gene>
    <name evidence="1" type="primary">Cnig_chr_I.g599</name>
    <name evidence="1" type="ORF">B9Z55_000599</name>
</gene>
<name>A0A2G5VTW0_9PELO</name>
<dbReference type="AlphaFoldDB" id="A0A2G5VTW0"/>
<proteinExistence type="predicted"/>
<dbReference type="Proteomes" id="UP000230233">
    <property type="component" value="Chromosome I"/>
</dbReference>